<dbReference type="GO" id="GO:0008757">
    <property type="term" value="F:S-adenosylmethionine-dependent methyltransferase activity"/>
    <property type="evidence" value="ECO:0007669"/>
    <property type="project" value="InterPro"/>
</dbReference>
<evidence type="ECO:0000313" key="2">
    <source>
        <dbReference type="EMBL" id="QOY89857.1"/>
    </source>
</evidence>
<accession>A0A7S7SL46</accession>
<keyword evidence="3" id="KW-1185">Reference proteome</keyword>
<dbReference type="AlphaFoldDB" id="A0A7S7SL46"/>
<dbReference type="SUPFAM" id="SSF53335">
    <property type="entry name" value="S-adenosyl-L-methionine-dependent methyltransferases"/>
    <property type="match status" value="1"/>
</dbReference>
<evidence type="ECO:0000313" key="3">
    <source>
        <dbReference type="Proteomes" id="UP000593892"/>
    </source>
</evidence>
<dbReference type="GO" id="GO:0032259">
    <property type="term" value="P:methylation"/>
    <property type="evidence" value="ECO:0007669"/>
    <property type="project" value="UniProtKB-KW"/>
</dbReference>
<name>A0A7S7SL46_PALFE</name>
<dbReference type="KEGG" id="pfer:IRI77_07855"/>
<dbReference type="InterPro" id="IPR013216">
    <property type="entry name" value="Methyltransf_11"/>
</dbReference>
<feature type="domain" description="Methyltransferase type 11" evidence="1">
    <location>
        <begin position="47"/>
        <end position="140"/>
    </location>
</feature>
<dbReference type="EMBL" id="CP063849">
    <property type="protein sequence ID" value="QOY89857.1"/>
    <property type="molecule type" value="Genomic_DNA"/>
</dbReference>
<keyword evidence="2" id="KW-0489">Methyltransferase</keyword>
<dbReference type="Gene3D" id="3.40.50.150">
    <property type="entry name" value="Vaccinia Virus protein VP39"/>
    <property type="match status" value="1"/>
</dbReference>
<sequence>MLDPAVFEFYDLYDEDARLTTPAGKFEFARTLDILARHLPPPPARILDIGGATGPYSEALAAQGYETHLLDPIPRHIEIAAQRTGIASVTRGDARRLPWSGNQADAILLMGPLYHLAEPSARHSALLEARRVLKRGGILAAAAIGRFTAFLDGLNRGFIDDPLFQPILLKTIDSGIHENDSGDPSYFTSAHYHLPAELRTEIEHGGFVEPQIFGVEGPAYIAPDLEARWRDPVRRAFLLEVLRRIEREETLLGASQHLLAIARKP</sequence>
<evidence type="ECO:0000259" key="1">
    <source>
        <dbReference type="Pfam" id="PF08241"/>
    </source>
</evidence>
<dbReference type="Proteomes" id="UP000593892">
    <property type="component" value="Chromosome"/>
</dbReference>
<reference evidence="2 3" key="1">
    <citation type="submission" date="2020-10" db="EMBL/GenBank/DDBJ databases">
        <title>Complete genome sequence of Paludibaculum fermentans P105T, a facultatively anaerobic acidobacterium capable of dissimilatory Fe(III) reduction.</title>
        <authorList>
            <person name="Dedysh S.N."/>
            <person name="Beletsky A.V."/>
            <person name="Kulichevskaya I.S."/>
            <person name="Mardanov A.V."/>
            <person name="Ravin N.V."/>
        </authorList>
    </citation>
    <scope>NUCLEOTIDE SEQUENCE [LARGE SCALE GENOMIC DNA]</scope>
    <source>
        <strain evidence="2 3">P105</strain>
    </source>
</reference>
<protein>
    <submittedName>
        <fullName evidence="2">Class I SAM-dependent methyltransferase</fullName>
    </submittedName>
</protein>
<proteinExistence type="predicted"/>
<dbReference type="RefSeq" id="WP_194451520.1">
    <property type="nucleotide sequence ID" value="NZ_CP063849.1"/>
</dbReference>
<keyword evidence="2" id="KW-0808">Transferase</keyword>
<gene>
    <name evidence="2" type="ORF">IRI77_07855</name>
</gene>
<dbReference type="CDD" id="cd02440">
    <property type="entry name" value="AdoMet_MTases"/>
    <property type="match status" value="1"/>
</dbReference>
<dbReference type="InterPro" id="IPR029063">
    <property type="entry name" value="SAM-dependent_MTases_sf"/>
</dbReference>
<organism evidence="2 3">
    <name type="scientific">Paludibaculum fermentans</name>
    <dbReference type="NCBI Taxonomy" id="1473598"/>
    <lineage>
        <taxon>Bacteria</taxon>
        <taxon>Pseudomonadati</taxon>
        <taxon>Acidobacteriota</taxon>
        <taxon>Terriglobia</taxon>
        <taxon>Bryobacterales</taxon>
        <taxon>Bryobacteraceae</taxon>
        <taxon>Paludibaculum</taxon>
    </lineage>
</organism>
<dbReference type="Pfam" id="PF08241">
    <property type="entry name" value="Methyltransf_11"/>
    <property type="match status" value="1"/>
</dbReference>